<dbReference type="OrthoDB" id="565125at2"/>
<dbReference type="STRING" id="45070.Lnau_3083"/>
<protein>
    <submittedName>
        <fullName evidence="3">Uncharacterized protein</fullName>
    </submittedName>
</protein>
<gene>
    <name evidence="3" type="ORF">Lnau_3083</name>
</gene>
<evidence type="ECO:0000259" key="2">
    <source>
        <dbReference type="Pfam" id="PF20432"/>
    </source>
</evidence>
<dbReference type="GO" id="GO:0003677">
    <property type="term" value="F:DNA binding"/>
    <property type="evidence" value="ECO:0007669"/>
    <property type="project" value="InterPro"/>
</dbReference>
<dbReference type="AlphaFoldDB" id="A0A0W0WII3"/>
<reference evidence="3 4" key="1">
    <citation type="submission" date="2015-11" db="EMBL/GenBank/DDBJ databases">
        <title>Genomic analysis of 38 Legionella species identifies large and diverse effector repertoires.</title>
        <authorList>
            <person name="Burstein D."/>
            <person name="Amaro F."/>
            <person name="Zusman T."/>
            <person name="Lifshitz Z."/>
            <person name="Cohen O."/>
            <person name="Gilbert J.A."/>
            <person name="Pupko T."/>
            <person name="Shuman H.A."/>
            <person name="Segal G."/>
        </authorList>
    </citation>
    <scope>NUCLEOTIDE SEQUENCE [LARGE SCALE GENOMIC DNA]</scope>
    <source>
        <strain evidence="3 4">ATCC 49506</strain>
    </source>
</reference>
<dbReference type="PATRIC" id="fig|45070.6.peg.3255"/>
<evidence type="ECO:0000313" key="3">
    <source>
        <dbReference type="EMBL" id="KTD32172.1"/>
    </source>
</evidence>
<dbReference type="RefSeq" id="WP_058506060.1">
    <property type="nucleotide sequence ID" value="NZ_CAAAIF010000027.1"/>
</dbReference>
<dbReference type="InterPro" id="IPR046847">
    <property type="entry name" value="Xre-like_HTH"/>
</dbReference>
<sequence>MGTSENKQHQQEIVLTKAICNLSKFYSFTGKDLSDIIGLSESSVTRLNQGKKLISPHTKEGEIALLIVRIYRSLNSMLGNNHEKAKAWLNSKNRYFQNKPIEEMKTIPGLISVLNYLDAMRGNA</sequence>
<keyword evidence="4" id="KW-1185">Reference proteome</keyword>
<feature type="domain" description="Antitoxin Xre-like helix-turn-helix" evidence="2">
    <location>
        <begin position="14"/>
        <end position="69"/>
    </location>
</feature>
<dbReference type="Proteomes" id="UP000054725">
    <property type="component" value="Unassembled WGS sequence"/>
</dbReference>
<dbReference type="Pfam" id="PF20432">
    <property type="entry name" value="Xre-like-HTH"/>
    <property type="match status" value="1"/>
</dbReference>
<dbReference type="InterPro" id="IPR024467">
    <property type="entry name" value="Xre/MbcA/ParS-like_toxin-bd"/>
</dbReference>
<organism evidence="3 4">
    <name type="scientific">Legionella nautarum</name>
    <dbReference type="NCBI Taxonomy" id="45070"/>
    <lineage>
        <taxon>Bacteria</taxon>
        <taxon>Pseudomonadati</taxon>
        <taxon>Pseudomonadota</taxon>
        <taxon>Gammaproteobacteria</taxon>
        <taxon>Legionellales</taxon>
        <taxon>Legionellaceae</taxon>
        <taxon>Legionella</taxon>
    </lineage>
</organism>
<dbReference type="EMBL" id="LNYO01000027">
    <property type="protein sequence ID" value="KTD32172.1"/>
    <property type="molecule type" value="Genomic_DNA"/>
</dbReference>
<comment type="caution">
    <text evidence="3">The sequence shown here is derived from an EMBL/GenBank/DDBJ whole genome shotgun (WGS) entry which is preliminary data.</text>
</comment>
<proteinExistence type="predicted"/>
<evidence type="ECO:0000259" key="1">
    <source>
        <dbReference type="Pfam" id="PF09722"/>
    </source>
</evidence>
<evidence type="ECO:0000313" key="4">
    <source>
        <dbReference type="Proteomes" id="UP000054725"/>
    </source>
</evidence>
<dbReference type="Pfam" id="PF09722">
    <property type="entry name" value="Xre_MbcA_ParS_C"/>
    <property type="match status" value="1"/>
</dbReference>
<accession>A0A0W0WII3</accession>
<feature type="domain" description="Antitoxin Xre/MbcA/ParS-like toxin-binding" evidence="1">
    <location>
        <begin position="74"/>
        <end position="122"/>
    </location>
</feature>
<name>A0A0W0WII3_9GAMM</name>